<dbReference type="Proteomes" id="UP000603865">
    <property type="component" value="Unassembled WGS sequence"/>
</dbReference>
<feature type="compositionally biased region" description="Polar residues" evidence="1">
    <location>
        <begin position="437"/>
        <end position="449"/>
    </location>
</feature>
<evidence type="ECO:0000313" key="4">
    <source>
        <dbReference type="Proteomes" id="UP000603865"/>
    </source>
</evidence>
<dbReference type="InterPro" id="IPR001434">
    <property type="entry name" value="OmcB-like_DUF11"/>
</dbReference>
<evidence type="ECO:0000256" key="1">
    <source>
        <dbReference type="SAM" id="MobiDB-lite"/>
    </source>
</evidence>
<dbReference type="Pfam" id="PF01345">
    <property type="entry name" value="DUF11"/>
    <property type="match status" value="1"/>
</dbReference>
<feature type="region of interest" description="Disordered" evidence="1">
    <location>
        <begin position="418"/>
        <end position="449"/>
    </location>
</feature>
<feature type="domain" description="DUF11" evidence="2">
    <location>
        <begin position="479"/>
        <end position="603"/>
    </location>
</feature>
<keyword evidence="4" id="KW-1185">Reference proteome</keyword>
<proteinExistence type="predicted"/>
<dbReference type="Gene3D" id="2.60.40.4070">
    <property type="match status" value="1"/>
</dbReference>
<protein>
    <recommendedName>
        <fullName evidence="2">DUF11 domain-containing protein</fullName>
    </recommendedName>
</protein>
<gene>
    <name evidence="3" type="ORF">GCM10008957_15320</name>
</gene>
<evidence type="ECO:0000313" key="3">
    <source>
        <dbReference type="EMBL" id="GGR03384.1"/>
    </source>
</evidence>
<dbReference type="EMBL" id="BMQL01000006">
    <property type="protein sequence ID" value="GGR03384.1"/>
    <property type="molecule type" value="Genomic_DNA"/>
</dbReference>
<sequence>METGNPNKGDLGAASPARKTTLFVYANAGETLALGSSSLLSTLSTTSTAINVYAGEVNLTGTVTATPVKVCKPQADKTGYIETRLQETSGPNTLNSSGYIPCAYTVPTGGTGVYTVEFLAPTPVADNGVTANTVGNAWPTPTATDSSIAAWDVTVVKSGAAVPGRVWTTYLAMNSGGNSRPVVLNLFVQTKDGYLYKMKQNLDPYGFVFFANNKGVTNTSGLPSFQSAPVASATYGSPVVGADTGTNITHKLFFNTPAGDLPSTVGSDWLRTASPTTPPTPTGLTFTGREGTAGYAGSSSGILLGGTFTFTNPGNQSFSYRLTVPLSINGTNSNRVLVGTATPGTNTVDWDGRDGNNKTVAAGSFSYVASVTLFAGEVHFPLLDSENAIGLNITRQTLSDASAGLIYWDDRLLTQTNGVSNNTAGAPNPDVTPAGADSTTTPQHSWNTSFGDKKIMDTWAYYPSSPATASNAVQVRSADISIVKASSVTTAPRGGTVTYTLTIKNLTANTPGQPLTVTVADALPAWATTSSWSCPSGCAATSGTGALSTVVTLTNQTPIVITVTTTVNINNVVGSNLVNTATVTRATDATDPDMTNNTSSVTLVTRDPVTHLDLVKTVRNMTPPRTSAASSNATGLPGDLMEYVIRYTNTGDLAIPNLSVQDTLAGTLTPLGAVLLCPSGTSVILAAAQSYTVPLSNAATCGVGTTVPANGGTGTLTITARLK</sequence>
<reference evidence="3" key="1">
    <citation type="journal article" date="2014" name="Int. J. Syst. Evol. Microbiol.">
        <title>Complete genome sequence of Corynebacterium casei LMG S-19264T (=DSM 44701T), isolated from a smear-ripened cheese.</title>
        <authorList>
            <consortium name="US DOE Joint Genome Institute (JGI-PGF)"/>
            <person name="Walter F."/>
            <person name="Albersmeier A."/>
            <person name="Kalinowski J."/>
            <person name="Ruckert C."/>
        </authorList>
    </citation>
    <scope>NUCLEOTIDE SEQUENCE</scope>
    <source>
        <strain evidence="3">JCM 31311</strain>
    </source>
</reference>
<evidence type="ECO:0000259" key="2">
    <source>
        <dbReference type="Pfam" id="PF01345"/>
    </source>
</evidence>
<reference evidence="3" key="2">
    <citation type="submission" date="2020-09" db="EMBL/GenBank/DDBJ databases">
        <authorList>
            <person name="Sun Q."/>
            <person name="Ohkuma M."/>
        </authorList>
    </citation>
    <scope>NUCLEOTIDE SEQUENCE</scope>
    <source>
        <strain evidence="3">JCM 31311</strain>
    </source>
</reference>
<dbReference type="NCBIfam" id="TIGR01451">
    <property type="entry name" value="B_ant_repeat"/>
    <property type="match status" value="1"/>
</dbReference>
<name>A0A918F3A9_9DEIO</name>
<accession>A0A918F3A9</accession>
<comment type="caution">
    <text evidence="3">The sequence shown here is derived from an EMBL/GenBank/DDBJ whole genome shotgun (WGS) entry which is preliminary data.</text>
</comment>
<dbReference type="InterPro" id="IPR047589">
    <property type="entry name" value="DUF11_rpt"/>
</dbReference>
<dbReference type="AlphaFoldDB" id="A0A918F3A9"/>
<organism evidence="3 4">
    <name type="scientific">Deinococcus ruber</name>
    <dbReference type="NCBI Taxonomy" id="1848197"/>
    <lineage>
        <taxon>Bacteria</taxon>
        <taxon>Thermotogati</taxon>
        <taxon>Deinococcota</taxon>
        <taxon>Deinococci</taxon>
        <taxon>Deinococcales</taxon>
        <taxon>Deinococcaceae</taxon>
        <taxon>Deinococcus</taxon>
    </lineage>
</organism>